<dbReference type="Proteomes" id="UP000095767">
    <property type="component" value="Unassembled WGS sequence"/>
</dbReference>
<comment type="cofactor">
    <cofactor evidence="2">
        <name>Zn(2+)</name>
        <dbReference type="ChEBI" id="CHEBI:29105"/>
    </cofactor>
</comment>
<keyword evidence="5" id="KW-0479">Metal-binding</keyword>
<comment type="catalytic activity">
    <reaction evidence="1">
        <text>[E2 ubiquitin-conjugating enzyme]-S-ubiquitinyl-L-cysteine + [acceptor protein]-L-lysine = [E2 ubiquitin-conjugating enzyme]-L-cysteine + [acceptor protein]-N(6)-ubiquitinyl-L-lysine.</text>
        <dbReference type="EC" id="2.3.2.31"/>
    </reaction>
</comment>
<evidence type="ECO:0000256" key="10">
    <source>
        <dbReference type="SAM" id="MobiDB-lite"/>
    </source>
</evidence>
<dbReference type="GO" id="GO:0008270">
    <property type="term" value="F:zinc ion binding"/>
    <property type="evidence" value="ECO:0007669"/>
    <property type="project" value="UniProtKB-KW"/>
</dbReference>
<evidence type="ECO:0000256" key="7">
    <source>
        <dbReference type="ARBA" id="ARBA00022771"/>
    </source>
</evidence>
<keyword evidence="13" id="KW-1185">Reference proteome</keyword>
<evidence type="ECO:0000256" key="5">
    <source>
        <dbReference type="ARBA" id="ARBA00022723"/>
    </source>
</evidence>
<reference evidence="12 13" key="1">
    <citation type="submission" date="2016-09" db="EMBL/GenBank/DDBJ databases">
        <title>The draft genome of Dichanthelium oligosanthes: A C3 panicoid grass species.</title>
        <authorList>
            <person name="Studer A.J."/>
            <person name="Schnable J.C."/>
            <person name="Brutnell T.P."/>
        </authorList>
    </citation>
    <scope>NUCLEOTIDE SEQUENCE [LARGE SCALE GENOMIC DNA]</scope>
    <source>
        <strain evidence="13">cv. Kellogg 1175</strain>
        <tissue evidence="12">Leaf</tissue>
    </source>
</reference>
<dbReference type="EMBL" id="LWDX02038581">
    <property type="protein sequence ID" value="OEL24952.1"/>
    <property type="molecule type" value="Genomic_DNA"/>
</dbReference>
<proteinExistence type="predicted"/>
<organism evidence="12 13">
    <name type="scientific">Dichanthelium oligosanthes</name>
    <dbReference type="NCBI Taxonomy" id="888268"/>
    <lineage>
        <taxon>Eukaryota</taxon>
        <taxon>Viridiplantae</taxon>
        <taxon>Streptophyta</taxon>
        <taxon>Embryophyta</taxon>
        <taxon>Tracheophyta</taxon>
        <taxon>Spermatophyta</taxon>
        <taxon>Magnoliopsida</taxon>
        <taxon>Liliopsida</taxon>
        <taxon>Poales</taxon>
        <taxon>Poaceae</taxon>
        <taxon>PACMAD clade</taxon>
        <taxon>Panicoideae</taxon>
        <taxon>Panicodae</taxon>
        <taxon>Paniceae</taxon>
        <taxon>Dichantheliinae</taxon>
        <taxon>Dichanthelium</taxon>
    </lineage>
</organism>
<dbReference type="AlphaFoldDB" id="A0A1E5VIN3"/>
<dbReference type="InterPro" id="IPR002867">
    <property type="entry name" value="IBR_dom"/>
</dbReference>
<evidence type="ECO:0000256" key="1">
    <source>
        <dbReference type="ARBA" id="ARBA00001798"/>
    </source>
</evidence>
<evidence type="ECO:0000256" key="2">
    <source>
        <dbReference type="ARBA" id="ARBA00001947"/>
    </source>
</evidence>
<comment type="caution">
    <text evidence="12">The sequence shown here is derived from an EMBL/GenBank/DDBJ whole genome shotgun (WGS) entry which is preliminary data.</text>
</comment>
<dbReference type="CDD" id="cd20341">
    <property type="entry name" value="BRcat_RBR_RNF14"/>
    <property type="match status" value="1"/>
</dbReference>
<dbReference type="InterPro" id="IPR016135">
    <property type="entry name" value="UBQ-conjugating_enzyme/RWD"/>
</dbReference>
<dbReference type="Pfam" id="PF05773">
    <property type="entry name" value="RWD"/>
    <property type="match status" value="1"/>
</dbReference>
<evidence type="ECO:0000256" key="9">
    <source>
        <dbReference type="ARBA" id="ARBA00022833"/>
    </source>
</evidence>
<dbReference type="InterPro" id="IPR013083">
    <property type="entry name" value="Znf_RING/FYVE/PHD"/>
</dbReference>
<name>A0A1E5VIN3_9POAL</name>
<keyword evidence="6" id="KW-0677">Repeat</keyword>
<keyword evidence="7" id="KW-0863">Zinc-finger</keyword>
<dbReference type="SUPFAM" id="SSF54495">
    <property type="entry name" value="UBC-like"/>
    <property type="match status" value="2"/>
</dbReference>
<evidence type="ECO:0000256" key="8">
    <source>
        <dbReference type="ARBA" id="ARBA00022786"/>
    </source>
</evidence>
<keyword evidence="8" id="KW-0833">Ubl conjugation pathway</keyword>
<evidence type="ECO:0000313" key="12">
    <source>
        <dbReference type="EMBL" id="OEL24952.1"/>
    </source>
</evidence>
<dbReference type="InterPro" id="IPR031127">
    <property type="entry name" value="E3_UB_ligase_RBR"/>
</dbReference>
<dbReference type="Gene3D" id="3.30.40.10">
    <property type="entry name" value="Zinc/RING finger domain, C3HC4 (zinc finger)"/>
    <property type="match status" value="1"/>
</dbReference>
<sequence length="400" mass="44553">MSSGASSSSSPRPAEAGDGYWAAREEAASRLEAMAAKALGEDDLSAEQLETNNQLQEDEVLALQAIYGDDMVILEDKAGLRSFQIFVRYPIPNGTKLKALATFGANMFAAAVISQYICVNCYLLLTIASDDIVVIDLQLLALQAIYGDDMVIFDNMDGLRFFQISLHYQLQGDIQVYMNVCTDGTTETVDEDDDEDANDGLLYACSLRHLPPITLTCLLPRSYPSTHAPYFVIAVKWLDEPEVSRNFIQLPCNHSFCVKCMESYCSIHVKEGSVTTLARPDTSCRAPLPPPVLRRLLDKEGYARWESLVLRRTLDTMPDVAYYPRCNAACVAAGDDAQCPACFFTFCAQCGERRHVGYASVPAEDKLDDLLERQKLMRASAREQRSEAQRLREQRKVEDC</sequence>
<dbReference type="InterPro" id="IPR044066">
    <property type="entry name" value="TRIAD_supradom"/>
</dbReference>
<dbReference type="InterPro" id="IPR006575">
    <property type="entry name" value="RWD_dom"/>
</dbReference>
<evidence type="ECO:0000256" key="6">
    <source>
        <dbReference type="ARBA" id="ARBA00022737"/>
    </source>
</evidence>
<keyword evidence="9" id="KW-0862">Zinc</keyword>
<dbReference type="SUPFAM" id="SSF57850">
    <property type="entry name" value="RING/U-box"/>
    <property type="match status" value="1"/>
</dbReference>
<dbReference type="GO" id="GO:0061630">
    <property type="term" value="F:ubiquitin protein ligase activity"/>
    <property type="evidence" value="ECO:0007669"/>
    <property type="project" value="UniProtKB-EC"/>
</dbReference>
<evidence type="ECO:0000256" key="3">
    <source>
        <dbReference type="ARBA" id="ARBA00012251"/>
    </source>
</evidence>
<evidence type="ECO:0000256" key="4">
    <source>
        <dbReference type="ARBA" id="ARBA00022679"/>
    </source>
</evidence>
<evidence type="ECO:0000313" key="13">
    <source>
        <dbReference type="Proteomes" id="UP000095767"/>
    </source>
</evidence>
<dbReference type="PROSITE" id="PS51873">
    <property type="entry name" value="TRIAD"/>
    <property type="match status" value="1"/>
</dbReference>
<dbReference type="Gene3D" id="3.10.110.10">
    <property type="entry name" value="Ubiquitin Conjugating Enzyme"/>
    <property type="match status" value="1"/>
</dbReference>
<gene>
    <name evidence="12" type="ORF">BAE44_0014030</name>
</gene>
<dbReference type="EC" id="2.3.2.31" evidence="3"/>
<accession>A0A1E5VIN3</accession>
<evidence type="ECO:0000259" key="11">
    <source>
        <dbReference type="PROSITE" id="PS51873"/>
    </source>
</evidence>
<dbReference type="Pfam" id="PF01485">
    <property type="entry name" value="IBR"/>
    <property type="match status" value="1"/>
</dbReference>
<protein>
    <recommendedName>
        <fullName evidence="3">RBR-type E3 ubiquitin transferase</fullName>
        <ecNumber evidence="3">2.3.2.31</ecNumber>
    </recommendedName>
</protein>
<dbReference type="SMART" id="SM00647">
    <property type="entry name" value="IBR"/>
    <property type="match status" value="1"/>
</dbReference>
<dbReference type="STRING" id="888268.A0A1E5VIN3"/>
<keyword evidence="4" id="KW-0808">Transferase</keyword>
<dbReference type="GO" id="GO:0016567">
    <property type="term" value="P:protein ubiquitination"/>
    <property type="evidence" value="ECO:0007669"/>
    <property type="project" value="InterPro"/>
</dbReference>
<feature type="region of interest" description="Disordered" evidence="10">
    <location>
        <begin position="380"/>
        <end position="400"/>
    </location>
</feature>
<feature type="domain" description="RING-type" evidence="11">
    <location>
        <begin position="228"/>
        <end position="400"/>
    </location>
</feature>
<dbReference type="OrthoDB" id="1431934at2759"/>
<dbReference type="PANTHER" id="PTHR11685">
    <property type="entry name" value="RBR FAMILY RING FINGER AND IBR DOMAIN-CONTAINING"/>
    <property type="match status" value="1"/>
</dbReference>